<dbReference type="AlphaFoldDB" id="A0A2G3E747"/>
<keyword evidence="2" id="KW-1185">Reference proteome</keyword>
<reference evidence="1 2" key="2">
    <citation type="submission" date="2017-10" db="EMBL/GenBank/DDBJ databases">
        <authorList>
            <person name="Banno H."/>
            <person name="Chua N.-H."/>
        </authorList>
    </citation>
    <scope>NUCLEOTIDE SEQUENCE [LARGE SCALE GENOMIC DNA]</scope>
    <source>
        <strain evidence="1 2">JK623</strain>
    </source>
</reference>
<proteinExistence type="predicted"/>
<reference evidence="1 2" key="1">
    <citation type="submission" date="2017-10" db="EMBL/GenBank/DDBJ databases">
        <title>Resolving the taxonomy of Roseburia spp., Eubacterium rectale and Agathobacter spp. through phylogenomic analysis.</title>
        <authorList>
            <person name="Sheridan P.O."/>
            <person name="Walker A.W."/>
            <person name="Duncan S.H."/>
            <person name="Scott K.P."/>
            <person name="Toole P.W.O."/>
            <person name="Luis P."/>
            <person name="Flint H.J."/>
        </authorList>
    </citation>
    <scope>NUCLEOTIDE SEQUENCE [LARGE SCALE GENOMIC DNA]</scope>
    <source>
        <strain evidence="1 2">JK623</strain>
    </source>
</reference>
<sequence length="77" mass="9211">MHYHIYGKEFSQSKTPNFERTTIWMFAGVAFIQDTKLFSPAPKEFREVLKPRDKELVSERFAHLERVVYCKRKGVMQ</sequence>
<evidence type="ECO:0000313" key="2">
    <source>
        <dbReference type="Proteomes" id="UP000224563"/>
    </source>
</evidence>
<evidence type="ECO:0000313" key="1">
    <source>
        <dbReference type="EMBL" id="PHU38923.1"/>
    </source>
</evidence>
<dbReference type="Proteomes" id="UP000224563">
    <property type="component" value="Unassembled WGS sequence"/>
</dbReference>
<dbReference type="EMBL" id="PDYG01000001">
    <property type="protein sequence ID" value="PHU38923.1"/>
    <property type="molecule type" value="Genomic_DNA"/>
</dbReference>
<organism evidence="1 2">
    <name type="scientific">Agathobacter ruminis</name>
    <dbReference type="NCBI Taxonomy" id="1712665"/>
    <lineage>
        <taxon>Bacteria</taxon>
        <taxon>Bacillati</taxon>
        <taxon>Bacillota</taxon>
        <taxon>Clostridia</taxon>
        <taxon>Lachnospirales</taxon>
        <taxon>Lachnospiraceae</taxon>
        <taxon>Agathobacter</taxon>
    </lineage>
</organism>
<comment type="caution">
    <text evidence="1">The sequence shown here is derived from an EMBL/GenBank/DDBJ whole genome shotgun (WGS) entry which is preliminary data.</text>
</comment>
<name>A0A2G3E747_9FIRM</name>
<accession>A0A2G3E747</accession>
<protein>
    <submittedName>
        <fullName evidence="1">Uncharacterized protein</fullName>
    </submittedName>
</protein>
<gene>
    <name evidence="1" type="ORF">CSX02_00290</name>
</gene>